<dbReference type="InterPro" id="IPR013132">
    <property type="entry name" value="PseI/NeuA/B-like_N"/>
</dbReference>
<dbReference type="GO" id="GO:0016051">
    <property type="term" value="P:carbohydrate biosynthetic process"/>
    <property type="evidence" value="ECO:0007669"/>
    <property type="project" value="InterPro"/>
</dbReference>
<dbReference type="PANTHER" id="PTHR42966:SF1">
    <property type="entry name" value="SIALIC ACID SYNTHASE"/>
    <property type="match status" value="1"/>
</dbReference>
<dbReference type="CDD" id="cd11615">
    <property type="entry name" value="SAF_NeuB_like"/>
    <property type="match status" value="1"/>
</dbReference>
<dbReference type="Gene3D" id="3.90.1210.10">
    <property type="entry name" value="Antifreeze-like/N-acetylneuraminic acid synthase C-terminal domain"/>
    <property type="match status" value="1"/>
</dbReference>
<protein>
    <submittedName>
        <fullName evidence="2">N-acetylneuraminate synthase</fullName>
    </submittedName>
</protein>
<dbReference type="PROSITE" id="PS50844">
    <property type="entry name" value="AFP_LIKE"/>
    <property type="match status" value="1"/>
</dbReference>
<dbReference type="SUPFAM" id="SSF51269">
    <property type="entry name" value="AFP III-like domain"/>
    <property type="match status" value="1"/>
</dbReference>
<dbReference type="InterPro" id="IPR013974">
    <property type="entry name" value="SAF"/>
</dbReference>
<sequence>MKNQNEFLNCLARSVYVIAEIGINHCGDLEKAKYLIREAKACGANAAKFQTFKTELLIRQDQPKMPYQHQNTQPSENQFQMLKKVELSEASHRLLQKYALEVGIDFISTPYDPMSADLLIKLGLPVLKVASTDTTNIPFLRYLNQLPAFLIISTGVTEMEELRQSMQAIGVPGNGRIALLHCISNYPAPLEEANLKCIQSLRQAYECPVGFSDHTDEIEMGAYAVVAGARIIEKHFTFNKSADGPDHQASFTPPELQNYIGQIRRAEKCLGDGLKRVMASEKAVKVHMQKSLVAKENLEAGAVLSADNLWTMRPATGISPLAVDQIIGKRINKAKNKFEMIYQEDLDG</sequence>
<dbReference type="EMBL" id="PCVY01000072">
    <property type="protein sequence ID" value="PIQ85218.1"/>
    <property type="molecule type" value="Genomic_DNA"/>
</dbReference>
<proteinExistence type="predicted"/>
<dbReference type="Proteomes" id="UP000230859">
    <property type="component" value="Unassembled WGS sequence"/>
</dbReference>
<dbReference type="Gene3D" id="3.20.20.70">
    <property type="entry name" value="Aldolase class I"/>
    <property type="match status" value="1"/>
</dbReference>
<reference evidence="2 3" key="1">
    <citation type="submission" date="2017-09" db="EMBL/GenBank/DDBJ databases">
        <title>Depth-based differentiation of microbial function through sediment-hosted aquifers and enrichment of novel symbionts in the deep terrestrial subsurface.</title>
        <authorList>
            <person name="Probst A.J."/>
            <person name="Ladd B."/>
            <person name="Jarett J.K."/>
            <person name="Geller-Mcgrath D.E."/>
            <person name="Sieber C.M."/>
            <person name="Emerson J.B."/>
            <person name="Anantharaman K."/>
            <person name="Thomas B.C."/>
            <person name="Malmstrom R."/>
            <person name="Stieglmeier M."/>
            <person name="Klingl A."/>
            <person name="Woyke T."/>
            <person name="Ryan C.M."/>
            <person name="Banfield J.F."/>
        </authorList>
    </citation>
    <scope>NUCLEOTIDE SEQUENCE [LARGE SCALE GENOMIC DNA]</scope>
    <source>
        <strain evidence="2">CG11_big_fil_rev_8_21_14_0_20_45_26</strain>
    </source>
</reference>
<dbReference type="InterPro" id="IPR013785">
    <property type="entry name" value="Aldolase_TIM"/>
</dbReference>
<comment type="caution">
    <text evidence="2">The sequence shown here is derived from an EMBL/GenBank/DDBJ whole genome shotgun (WGS) entry which is preliminary data.</text>
</comment>
<evidence type="ECO:0000313" key="3">
    <source>
        <dbReference type="Proteomes" id="UP000230859"/>
    </source>
</evidence>
<feature type="domain" description="AFP-like" evidence="1">
    <location>
        <begin position="291"/>
        <end position="348"/>
    </location>
</feature>
<dbReference type="InterPro" id="IPR051690">
    <property type="entry name" value="PseI-like"/>
</dbReference>
<dbReference type="AlphaFoldDB" id="A0A2H0LLF6"/>
<dbReference type="SMART" id="SM00858">
    <property type="entry name" value="SAF"/>
    <property type="match status" value="1"/>
</dbReference>
<dbReference type="Pfam" id="PF08666">
    <property type="entry name" value="SAF"/>
    <property type="match status" value="1"/>
</dbReference>
<dbReference type="PANTHER" id="PTHR42966">
    <property type="entry name" value="N-ACETYLNEURAMINATE SYNTHASE"/>
    <property type="match status" value="1"/>
</dbReference>
<name>A0A2H0LLF6_9BACT</name>
<dbReference type="InterPro" id="IPR006190">
    <property type="entry name" value="SAF_AFP_Neu5Ac"/>
</dbReference>
<accession>A0A2H0LLF6</accession>
<dbReference type="InterPro" id="IPR036732">
    <property type="entry name" value="AFP_Neu5c_C_sf"/>
</dbReference>
<evidence type="ECO:0000259" key="1">
    <source>
        <dbReference type="PROSITE" id="PS50844"/>
    </source>
</evidence>
<dbReference type="Pfam" id="PF03102">
    <property type="entry name" value="NeuB"/>
    <property type="match status" value="1"/>
</dbReference>
<dbReference type="SUPFAM" id="SSF51569">
    <property type="entry name" value="Aldolase"/>
    <property type="match status" value="1"/>
</dbReference>
<organism evidence="2 3">
    <name type="scientific">Candidatus Abzuiibacterium crystallinum</name>
    <dbReference type="NCBI Taxonomy" id="1974748"/>
    <lineage>
        <taxon>Bacteria</taxon>
        <taxon>Pseudomonadati</taxon>
        <taxon>Candidatus Omnitrophota</taxon>
        <taxon>Candidatus Abzuiibacterium</taxon>
    </lineage>
</organism>
<dbReference type="GO" id="GO:0047444">
    <property type="term" value="F:N-acylneuraminate-9-phosphate synthase activity"/>
    <property type="evidence" value="ECO:0007669"/>
    <property type="project" value="TreeGrafter"/>
</dbReference>
<dbReference type="InterPro" id="IPR057736">
    <property type="entry name" value="SAF_PseI/NeuA/NeuB"/>
</dbReference>
<evidence type="ECO:0000313" key="2">
    <source>
        <dbReference type="EMBL" id="PIQ85218.1"/>
    </source>
</evidence>
<gene>
    <name evidence="2" type="ORF">COV74_09675</name>
</gene>